<feature type="region of interest" description="Disordered" evidence="1">
    <location>
        <begin position="59"/>
        <end position="88"/>
    </location>
</feature>
<protein>
    <submittedName>
        <fullName evidence="2">Uncharacterized protein</fullName>
    </submittedName>
</protein>
<proteinExistence type="predicted"/>
<evidence type="ECO:0000313" key="3">
    <source>
        <dbReference type="Proteomes" id="UP001300261"/>
    </source>
</evidence>
<reference evidence="2 3" key="1">
    <citation type="journal article" date="2016" name="Int. J. Syst. Evol. Microbiol.">
        <title>Labrenzia salina sp. nov., isolated from the rhizosphere of the halophyte Arthrocnemum macrostachyum.</title>
        <authorList>
            <person name="Camacho M."/>
            <person name="Redondo-Gomez S."/>
            <person name="Rodriguez-Llorente I."/>
            <person name="Rohde M."/>
            <person name="Sproer C."/>
            <person name="Schumann P."/>
            <person name="Klenk H.P."/>
            <person name="Montero-Calasanz M.D.C."/>
        </authorList>
    </citation>
    <scope>NUCLEOTIDE SEQUENCE [LARGE SCALE GENOMIC DNA]</scope>
    <source>
        <strain evidence="2 3">DSM 29163</strain>
    </source>
</reference>
<organism evidence="2 3">
    <name type="scientific">Roseibium salinum</name>
    <dbReference type="NCBI Taxonomy" id="1604349"/>
    <lineage>
        <taxon>Bacteria</taxon>
        <taxon>Pseudomonadati</taxon>
        <taxon>Pseudomonadota</taxon>
        <taxon>Alphaproteobacteria</taxon>
        <taxon>Hyphomicrobiales</taxon>
        <taxon>Stappiaceae</taxon>
        <taxon>Roseibium</taxon>
    </lineage>
</organism>
<evidence type="ECO:0000256" key="1">
    <source>
        <dbReference type="SAM" id="MobiDB-lite"/>
    </source>
</evidence>
<sequence>MNRTAQKNTFEISFLLAEASCLGDRAARALAPGKRGFALESSVIGNVITLQITDEEARKETALQGSRGDLPPGRRPAAKSARLEGGER</sequence>
<keyword evidence="3" id="KW-1185">Reference proteome</keyword>
<dbReference type="RefSeq" id="WP_265961918.1">
    <property type="nucleotide sequence ID" value="NZ_JAPEVI010000003.1"/>
</dbReference>
<gene>
    <name evidence="2" type="ORF">ON753_07355</name>
</gene>
<name>A0ABT3QZ45_9HYPH</name>
<evidence type="ECO:0000313" key="2">
    <source>
        <dbReference type="EMBL" id="MCX2722223.1"/>
    </source>
</evidence>
<accession>A0ABT3QZ45</accession>
<dbReference type="Proteomes" id="UP001300261">
    <property type="component" value="Unassembled WGS sequence"/>
</dbReference>
<dbReference type="EMBL" id="JAPEVI010000003">
    <property type="protein sequence ID" value="MCX2722223.1"/>
    <property type="molecule type" value="Genomic_DNA"/>
</dbReference>
<comment type="caution">
    <text evidence="2">The sequence shown here is derived from an EMBL/GenBank/DDBJ whole genome shotgun (WGS) entry which is preliminary data.</text>
</comment>